<dbReference type="Pfam" id="PF12854">
    <property type="entry name" value="PPR_1"/>
    <property type="match status" value="1"/>
</dbReference>
<dbReference type="Pfam" id="PF13812">
    <property type="entry name" value="PPR_3"/>
    <property type="match status" value="1"/>
</dbReference>
<comment type="function">
    <text evidence="3">Regulates mitochondrial small subunit maturation by controlling 15S rRNA 5'-end processing. Localizes to the 5' precursor of the 15S rRNA in a position that is subsequently occupied by mS47 in the mature yeast mtSSU. Uses structure and sequence-specific RNA recognition, binding to a single-stranded region of the precursor and specifically recognizing bases -6 to -1. The exchange of Ccm1 for mS47 is coupled to the irreversible removal of precursor rRNA that is accompanied by conformational changes of the mitoribosomal proteins uS5m and mS26. These conformational changes signal completion of 5'-end rRNA processing through protection of the mature 5'-end of the 15S rRNA and stabilization of mS47. The removal of the 5' precursor together with the dissociation of Ccm1 may be catalyzed by the 5'-3' exoribonuclease Pet127. Involved in the specific removal of group I introns in mitochondrial encoded transcripts.</text>
</comment>
<dbReference type="NCBIfam" id="TIGR00756">
    <property type="entry name" value="PPR"/>
    <property type="match status" value="2"/>
</dbReference>
<evidence type="ECO:0000313" key="8">
    <source>
        <dbReference type="Proteomes" id="UP000613580"/>
    </source>
</evidence>
<name>A0A8H6S2D0_MYCCL</name>
<organism evidence="7 8">
    <name type="scientific">Mycena chlorophos</name>
    <name type="common">Agaric fungus</name>
    <name type="synonym">Agaricus chlorophos</name>
    <dbReference type="NCBI Taxonomy" id="658473"/>
    <lineage>
        <taxon>Eukaryota</taxon>
        <taxon>Fungi</taxon>
        <taxon>Dikarya</taxon>
        <taxon>Basidiomycota</taxon>
        <taxon>Agaricomycotina</taxon>
        <taxon>Agaricomycetes</taxon>
        <taxon>Agaricomycetidae</taxon>
        <taxon>Agaricales</taxon>
        <taxon>Marasmiineae</taxon>
        <taxon>Mycenaceae</taxon>
        <taxon>Mycena</taxon>
    </lineage>
</organism>
<reference evidence="7" key="1">
    <citation type="submission" date="2020-05" db="EMBL/GenBank/DDBJ databases">
        <title>Mycena genomes resolve the evolution of fungal bioluminescence.</title>
        <authorList>
            <person name="Tsai I.J."/>
        </authorList>
    </citation>
    <scope>NUCLEOTIDE SEQUENCE</scope>
    <source>
        <strain evidence="7">110903Hualien_Pintung</strain>
    </source>
</reference>
<dbReference type="AlphaFoldDB" id="A0A8H6S2D0"/>
<evidence type="ECO:0000256" key="3">
    <source>
        <dbReference type="ARBA" id="ARBA00044493"/>
    </source>
</evidence>
<comment type="caution">
    <text evidence="7">The sequence shown here is derived from an EMBL/GenBank/DDBJ whole genome shotgun (WGS) entry which is preliminary data.</text>
</comment>
<accession>A0A8H6S2D0</accession>
<evidence type="ECO:0000313" key="7">
    <source>
        <dbReference type="EMBL" id="KAF7290955.1"/>
    </source>
</evidence>
<feature type="repeat" description="PPR" evidence="5">
    <location>
        <begin position="565"/>
        <end position="599"/>
    </location>
</feature>
<comment type="subunit">
    <text evidence="4">Binds to mitochondrial small subunit 15S rRNA.</text>
</comment>
<sequence>MAAHTHSLRIQLAPDFFSPRPRAASLKGKERMYNNPSNEPLLSFFSAKSQEWSCRMRVSVWCLDGVERAESPRKRPRGPRRARSATPPHRSVSLLQRRHASQFFDPPPPPHDGEYPAEPLDPPSETAAADNVDDPDPPRNVPDPPTEELHKLRACATQRMSYSLNELWMSFEVVEARGYLPELSSLELLALAESLVDEVESTNQLDDLEDLHTWAERVRRVLKGVPDSDKETLWYLNARLLALSGDVQEALDIVRAQKPNYDAIAPHLHVYEAILVSIWRHYDRLRALEFLVHEWKTLGSYLLTETSRIHSGSEDIAEAGRSLRTTAFAIISALPDPAAFLRAKESDWDDIQRQHMGDLLVEACIRADLALDALQVLLQMRRQHLESAPHLQLLLVRALAREHCFSEAHQLFSSIPHKRTFDFFYTGLYLNAREGLETEAIWYYNRIADAGWINPKVVVQLMYIYAVQGRADETFRVFQEHYPLDADGKPTNNPLLQHFCVGLFAYAQQGDFVGTRLWLDLIRTAGFQPDAYVFSIVLKTFALRGDLDSIRQVLNQMREAGCDPNHVTYTTIMTLLAHRKDPANVEAIYARAIREGVVPDTKMIATVMNAHVEAASWSGVIRAFDFIRTSPHGKLTIGIYNILLKAYVQIGSPYRVVLRVFEQLENLRIRPDQYTFSLLIQCACNSRRMDIATKVFTEMETLAEDWGSHRHITTWAMTLIMAGFLRMGLEHQAMEVYGDMQKRGLKPNAVTYGRIINFHGIEGTEESFQLAEEFIKQVTEMPNPELTWDKQPYGRLPSRSRLYLPLMRAYIAKGRYSDVTRLYDEIIQNGGEPTLSLLDKLLQSYVAAGDIRSVLALWPQIFELGVKYCAVPVLEEDFGEEMNARMHTFVLCIPLSRYLTALAKAGDQEEEIARVWRDFQEHGFSFSPDNWTKLALAFIRAGEVERAFEVVERVFVPYSHLTEQARRERTPKPSSPLTMHGDADAIKQPLQILKSSQRRNRENKWGTRHRRKAAELDTVHLDDLAYQLHIVHQILPIWNSWAVQTRLLRALFTIVLRLRAGHPYNASYEDIKADESGVTSEEFQQQRQEEAHDRLQNLLVNFPDAMAVVAKFEQRQEKLHGKMYSSVHKWAAAPGLVRQRR</sequence>
<feature type="region of interest" description="Disordered" evidence="6">
    <location>
        <begin position="69"/>
        <end position="147"/>
    </location>
</feature>
<feature type="repeat" description="PPR" evidence="5">
    <location>
        <begin position="530"/>
        <end position="564"/>
    </location>
</feature>
<keyword evidence="2" id="KW-0677">Repeat</keyword>
<comment type="similarity">
    <text evidence="1">Belongs to the CCM1 family.</text>
</comment>
<feature type="compositionally biased region" description="Basic residues" evidence="6">
    <location>
        <begin position="74"/>
        <end position="83"/>
    </location>
</feature>
<evidence type="ECO:0000256" key="2">
    <source>
        <dbReference type="ARBA" id="ARBA00022737"/>
    </source>
</evidence>
<dbReference type="InterPro" id="IPR002885">
    <property type="entry name" value="PPR_rpt"/>
</dbReference>
<dbReference type="OrthoDB" id="185373at2759"/>
<feature type="repeat" description="PPR" evidence="5">
    <location>
        <begin position="636"/>
        <end position="671"/>
    </location>
</feature>
<evidence type="ECO:0000256" key="5">
    <source>
        <dbReference type="PROSITE-ProRule" id="PRU00708"/>
    </source>
</evidence>
<feature type="repeat" description="PPR" evidence="5">
    <location>
        <begin position="713"/>
        <end position="747"/>
    </location>
</feature>
<dbReference type="PANTHER" id="PTHR47447">
    <property type="entry name" value="OS03G0856100 PROTEIN"/>
    <property type="match status" value="1"/>
</dbReference>
<dbReference type="PANTHER" id="PTHR47447:SF17">
    <property type="entry name" value="OS12G0638900 PROTEIN"/>
    <property type="match status" value="1"/>
</dbReference>
<dbReference type="Pfam" id="PF13041">
    <property type="entry name" value="PPR_2"/>
    <property type="match status" value="1"/>
</dbReference>
<dbReference type="PROSITE" id="PS51375">
    <property type="entry name" value="PPR"/>
    <property type="match status" value="5"/>
</dbReference>
<evidence type="ECO:0008006" key="9">
    <source>
        <dbReference type="Google" id="ProtNLM"/>
    </source>
</evidence>
<feature type="repeat" description="PPR" evidence="5">
    <location>
        <begin position="799"/>
        <end position="833"/>
    </location>
</feature>
<dbReference type="EMBL" id="JACAZE010000025">
    <property type="protein sequence ID" value="KAF7290955.1"/>
    <property type="molecule type" value="Genomic_DNA"/>
</dbReference>
<protein>
    <recommendedName>
        <fullName evidence="9">Pentacotripeptide-repeat region of PRORP domain-containing protein</fullName>
    </recommendedName>
</protein>
<keyword evidence="8" id="KW-1185">Reference proteome</keyword>
<evidence type="ECO:0000256" key="6">
    <source>
        <dbReference type="SAM" id="MobiDB-lite"/>
    </source>
</evidence>
<dbReference type="Gene3D" id="1.25.40.10">
    <property type="entry name" value="Tetratricopeptide repeat domain"/>
    <property type="match status" value="3"/>
</dbReference>
<dbReference type="SUPFAM" id="SSF48452">
    <property type="entry name" value="TPR-like"/>
    <property type="match status" value="1"/>
</dbReference>
<evidence type="ECO:0000256" key="1">
    <source>
        <dbReference type="ARBA" id="ARBA00006192"/>
    </source>
</evidence>
<evidence type="ECO:0000256" key="4">
    <source>
        <dbReference type="ARBA" id="ARBA00044511"/>
    </source>
</evidence>
<dbReference type="Proteomes" id="UP000613580">
    <property type="component" value="Unassembled WGS sequence"/>
</dbReference>
<gene>
    <name evidence="7" type="ORF">HMN09_01274100</name>
</gene>
<dbReference type="InterPro" id="IPR011990">
    <property type="entry name" value="TPR-like_helical_dom_sf"/>
</dbReference>
<proteinExistence type="inferred from homology"/>